<comment type="caution">
    <text evidence="5">The sequence shown here is derived from an EMBL/GenBank/DDBJ whole genome shotgun (WGS) entry which is preliminary data.</text>
</comment>
<evidence type="ECO:0000256" key="2">
    <source>
        <dbReference type="ARBA" id="ARBA00022898"/>
    </source>
</evidence>
<keyword evidence="6" id="KW-1185">Reference proteome</keyword>
<evidence type="ECO:0000256" key="3">
    <source>
        <dbReference type="RuleBase" id="RU000481"/>
    </source>
</evidence>
<dbReference type="InterPro" id="IPR015421">
    <property type="entry name" value="PyrdxlP-dep_Trfase_major"/>
</dbReference>
<dbReference type="InterPro" id="IPR015422">
    <property type="entry name" value="PyrdxlP-dep_Trfase_small"/>
</dbReference>
<dbReference type="GO" id="GO:0008483">
    <property type="term" value="F:transaminase activity"/>
    <property type="evidence" value="ECO:0007669"/>
    <property type="project" value="UniProtKB-KW"/>
</dbReference>
<gene>
    <name evidence="5" type="ORF">AWE51_06655</name>
</gene>
<proteinExistence type="inferred from homology"/>
<dbReference type="EC" id="2.6.1.-" evidence="3"/>
<keyword evidence="2" id="KW-0663">Pyridoxal phosphate</keyword>
<organism evidence="5 6">
    <name type="scientific">Aquimarina aggregata</name>
    <dbReference type="NCBI Taxonomy" id="1642818"/>
    <lineage>
        <taxon>Bacteria</taxon>
        <taxon>Pseudomonadati</taxon>
        <taxon>Bacteroidota</taxon>
        <taxon>Flavobacteriia</taxon>
        <taxon>Flavobacteriales</taxon>
        <taxon>Flavobacteriaceae</taxon>
        <taxon>Aquimarina</taxon>
    </lineage>
</organism>
<protein>
    <recommendedName>
        <fullName evidence="3">Aminotransferase</fullName>
        <ecNumber evidence="3">2.6.1.-</ecNumber>
    </recommendedName>
</protein>
<dbReference type="Proteomes" id="UP000076715">
    <property type="component" value="Unassembled WGS sequence"/>
</dbReference>
<sequence>MIYGHGDDGYKYEIEFEANFSSNVWFERTSIRLINYLKEQLPSIANYPTPNADELAKKIALHHGLGNDAILITNGATEAFYTIASLFYAKKVAIGIPTFSEYNDACVKNKMDITFFQRTDVLLTSFEEDLVFICNPNNPDGFSNTVLEIEQVLKKFPNTIFIIDEAYIDFTFQITSCISLLRDFDNLIIVKSLTKLFSIPGLRLGYILCNPEVKHKLQQSKMPWSVNTMAIEAGKYIFDNYAEMCPDMAMLLAYSESLQRQINMLDSFSVIPSKTNYFLVKLKNPDATQLKDYLAHTHKLLIRDASNFKGLNANYIRIASQDPKKNELLVNALKEWSIHY</sequence>
<name>A0A162CQE0_9FLAO</name>
<dbReference type="AlphaFoldDB" id="A0A162CQE0"/>
<dbReference type="OrthoDB" id="9813612at2"/>
<dbReference type="InterPro" id="IPR004839">
    <property type="entry name" value="Aminotransferase_I/II_large"/>
</dbReference>
<comment type="similarity">
    <text evidence="3">Belongs to the class-I pyridoxal-phosphate-dependent aminotransferase family.</text>
</comment>
<dbReference type="PANTHER" id="PTHR42885">
    <property type="entry name" value="HISTIDINOL-PHOSPHATE AMINOTRANSFERASE-RELATED"/>
    <property type="match status" value="1"/>
</dbReference>
<dbReference type="SUPFAM" id="SSF53383">
    <property type="entry name" value="PLP-dependent transferases"/>
    <property type="match status" value="1"/>
</dbReference>
<dbReference type="Gene3D" id="3.90.1150.10">
    <property type="entry name" value="Aspartate Aminotransferase, domain 1"/>
    <property type="match status" value="1"/>
</dbReference>
<evidence type="ECO:0000313" key="6">
    <source>
        <dbReference type="Proteomes" id="UP000076715"/>
    </source>
</evidence>
<accession>A0A162CQE0</accession>
<dbReference type="STRING" id="1642818.AWE51_06655"/>
<comment type="cofactor">
    <cofactor evidence="1 3">
        <name>pyridoxal 5'-phosphate</name>
        <dbReference type="ChEBI" id="CHEBI:597326"/>
    </cofactor>
</comment>
<evidence type="ECO:0000259" key="4">
    <source>
        <dbReference type="Pfam" id="PF00155"/>
    </source>
</evidence>
<dbReference type="InterPro" id="IPR015424">
    <property type="entry name" value="PyrdxlP-dep_Trfase"/>
</dbReference>
<keyword evidence="3" id="KW-0808">Transferase</keyword>
<evidence type="ECO:0000313" key="5">
    <source>
        <dbReference type="EMBL" id="KZS40624.1"/>
    </source>
</evidence>
<dbReference type="PANTHER" id="PTHR42885:SF1">
    <property type="entry name" value="THREONINE-PHOSPHATE DECARBOXYLASE"/>
    <property type="match status" value="1"/>
</dbReference>
<dbReference type="PROSITE" id="PS00105">
    <property type="entry name" value="AA_TRANSFER_CLASS_1"/>
    <property type="match status" value="1"/>
</dbReference>
<dbReference type="Pfam" id="PF00155">
    <property type="entry name" value="Aminotran_1_2"/>
    <property type="match status" value="1"/>
</dbReference>
<dbReference type="EMBL" id="LQRT01000013">
    <property type="protein sequence ID" value="KZS40624.1"/>
    <property type="molecule type" value="Genomic_DNA"/>
</dbReference>
<feature type="domain" description="Aminotransferase class I/classII large" evidence="4">
    <location>
        <begin position="40"/>
        <end position="333"/>
    </location>
</feature>
<dbReference type="GO" id="GO:0030170">
    <property type="term" value="F:pyridoxal phosphate binding"/>
    <property type="evidence" value="ECO:0007669"/>
    <property type="project" value="InterPro"/>
</dbReference>
<evidence type="ECO:0000256" key="1">
    <source>
        <dbReference type="ARBA" id="ARBA00001933"/>
    </source>
</evidence>
<dbReference type="Gene3D" id="3.40.640.10">
    <property type="entry name" value="Type I PLP-dependent aspartate aminotransferase-like (Major domain)"/>
    <property type="match status" value="1"/>
</dbReference>
<dbReference type="InterPro" id="IPR004838">
    <property type="entry name" value="NHTrfase_class1_PyrdxlP-BS"/>
</dbReference>
<reference evidence="5 6" key="1">
    <citation type="submission" date="2016-01" db="EMBL/GenBank/DDBJ databases">
        <title>The draft genome sequence of Aquimarina sp. RZW4-3-2.</title>
        <authorList>
            <person name="Wang Y."/>
        </authorList>
    </citation>
    <scope>NUCLEOTIDE SEQUENCE [LARGE SCALE GENOMIC DNA]</scope>
    <source>
        <strain evidence="5 6">RZW4-3-2</strain>
    </source>
</reference>
<keyword evidence="3" id="KW-0032">Aminotransferase</keyword>
<dbReference type="RefSeq" id="WP_066314290.1">
    <property type="nucleotide sequence ID" value="NZ_LQRT01000013.1"/>
</dbReference>
<dbReference type="CDD" id="cd00609">
    <property type="entry name" value="AAT_like"/>
    <property type="match status" value="1"/>
</dbReference>